<organism evidence="2 3">
    <name type="scientific">Candidatus Merdiplasma excrementigallinarum</name>
    <dbReference type="NCBI Taxonomy" id="2840864"/>
    <lineage>
        <taxon>Bacteria</taxon>
        <taxon>Bacillati</taxon>
        <taxon>Bacillota</taxon>
        <taxon>Clostridia</taxon>
        <taxon>Lachnospirales</taxon>
        <taxon>Lachnospiraceae</taxon>
        <taxon>Lachnospiraceae incertae sedis</taxon>
        <taxon>Candidatus Merdiplasma</taxon>
    </lineage>
</organism>
<dbReference type="EMBL" id="DVOS01000055">
    <property type="protein sequence ID" value="HIV23538.1"/>
    <property type="molecule type" value="Genomic_DNA"/>
</dbReference>
<evidence type="ECO:0000313" key="2">
    <source>
        <dbReference type="EMBL" id="HIV23538.1"/>
    </source>
</evidence>
<accession>A0A9D1NYT3</accession>
<gene>
    <name evidence="2" type="ORF">IAC80_06325</name>
</gene>
<proteinExistence type="predicted"/>
<feature type="signal peptide" evidence="1">
    <location>
        <begin position="1"/>
        <end position="26"/>
    </location>
</feature>
<dbReference type="AlphaFoldDB" id="A0A9D1NYT3"/>
<comment type="caution">
    <text evidence="2">The sequence shown here is derived from an EMBL/GenBank/DDBJ whole genome shotgun (WGS) entry which is preliminary data.</text>
</comment>
<dbReference type="Proteomes" id="UP000886889">
    <property type="component" value="Unassembled WGS sequence"/>
</dbReference>
<reference evidence="2" key="2">
    <citation type="journal article" date="2021" name="PeerJ">
        <title>Extensive microbial diversity within the chicken gut microbiome revealed by metagenomics and culture.</title>
        <authorList>
            <person name="Gilroy R."/>
            <person name="Ravi A."/>
            <person name="Getino M."/>
            <person name="Pursley I."/>
            <person name="Horton D.L."/>
            <person name="Alikhan N.F."/>
            <person name="Baker D."/>
            <person name="Gharbi K."/>
            <person name="Hall N."/>
            <person name="Watson M."/>
            <person name="Adriaenssens E.M."/>
            <person name="Foster-Nyarko E."/>
            <person name="Jarju S."/>
            <person name="Secka A."/>
            <person name="Antonio M."/>
            <person name="Oren A."/>
            <person name="Chaudhuri R.R."/>
            <person name="La Ragione R."/>
            <person name="Hildebrand F."/>
            <person name="Pallen M.J."/>
        </authorList>
    </citation>
    <scope>NUCLEOTIDE SEQUENCE</scope>
    <source>
        <strain evidence="2">ChiBcec6-7307</strain>
    </source>
</reference>
<keyword evidence="1" id="KW-0732">Signal</keyword>
<evidence type="ECO:0000256" key="1">
    <source>
        <dbReference type="SAM" id="SignalP"/>
    </source>
</evidence>
<feature type="chain" id="PRO_5038920151" evidence="1">
    <location>
        <begin position="27"/>
        <end position="84"/>
    </location>
</feature>
<protein>
    <submittedName>
        <fullName evidence="2">Uncharacterized protein</fullName>
    </submittedName>
</protein>
<reference evidence="2" key="1">
    <citation type="submission" date="2020-10" db="EMBL/GenBank/DDBJ databases">
        <authorList>
            <person name="Gilroy R."/>
        </authorList>
    </citation>
    <scope>NUCLEOTIDE SEQUENCE</scope>
    <source>
        <strain evidence="2">ChiBcec6-7307</strain>
    </source>
</reference>
<sequence>MWKRITITLCALTILSSISMSAPVVATQLEASGQNFSETVQPRTDIKEWLYKVMNGNLYKRLYNYSTGRWETDWIFVASGVEEL</sequence>
<name>A0A9D1NYT3_9FIRM</name>
<evidence type="ECO:0000313" key="3">
    <source>
        <dbReference type="Proteomes" id="UP000886889"/>
    </source>
</evidence>